<protein>
    <submittedName>
        <fullName evidence="1">Phosphoserine aminotransferase</fullName>
    </submittedName>
</protein>
<dbReference type="SUPFAM" id="SSF53383">
    <property type="entry name" value="PLP-dependent transferases"/>
    <property type="match status" value="1"/>
</dbReference>
<name>A0A1G8BTC8_9ACTN</name>
<keyword evidence="1" id="KW-0032">Aminotransferase</keyword>
<evidence type="ECO:0000313" key="1">
    <source>
        <dbReference type="EMBL" id="SDH36339.1"/>
    </source>
</evidence>
<dbReference type="AlphaFoldDB" id="A0A1G8BTC8"/>
<dbReference type="Gene3D" id="3.40.640.10">
    <property type="entry name" value="Type I PLP-dependent aspartate aminotransferase-like (Major domain)"/>
    <property type="match status" value="1"/>
</dbReference>
<reference evidence="1 2" key="1">
    <citation type="submission" date="2016-10" db="EMBL/GenBank/DDBJ databases">
        <authorList>
            <person name="de Groot N.N."/>
        </authorList>
    </citation>
    <scope>NUCLEOTIDE SEQUENCE [LARGE SCALE GENOMIC DNA]</scope>
    <source>
        <strain evidence="1 2">CGMCC 4.6533</strain>
    </source>
</reference>
<gene>
    <name evidence="1" type="ORF">SAMN05421869_102111</name>
</gene>
<dbReference type="InterPro" id="IPR015421">
    <property type="entry name" value="PyrdxlP-dep_Trfase_major"/>
</dbReference>
<dbReference type="Proteomes" id="UP000199202">
    <property type="component" value="Unassembled WGS sequence"/>
</dbReference>
<evidence type="ECO:0000313" key="2">
    <source>
        <dbReference type="Proteomes" id="UP000199202"/>
    </source>
</evidence>
<dbReference type="EMBL" id="FNDJ01000002">
    <property type="protein sequence ID" value="SDH36339.1"/>
    <property type="molecule type" value="Genomic_DNA"/>
</dbReference>
<dbReference type="STRING" id="633440.SAMN05421869_102111"/>
<keyword evidence="1" id="KW-0808">Transferase</keyword>
<dbReference type="GO" id="GO:0008483">
    <property type="term" value="F:transaminase activity"/>
    <property type="evidence" value="ECO:0007669"/>
    <property type="project" value="UniProtKB-KW"/>
</dbReference>
<keyword evidence="2" id="KW-1185">Reference proteome</keyword>
<sequence>MIPADLKPADGRFGCGPSKVRTEQLAALAASGASVMGTSHRQKPVKNLVGRVRSGLADLFSLPEGYQVVLGNGGTTAFWDIAAFGLIRDKSQHLSFGEFSSKFATVTKKAPWLADPSVIKSEVGTYPTAVAEEDADNDK</sequence>
<proteinExistence type="predicted"/>
<dbReference type="InterPro" id="IPR015424">
    <property type="entry name" value="PyrdxlP-dep_Trfase"/>
</dbReference>
<organism evidence="1 2">
    <name type="scientific">Nonomuraea jiangxiensis</name>
    <dbReference type="NCBI Taxonomy" id="633440"/>
    <lineage>
        <taxon>Bacteria</taxon>
        <taxon>Bacillati</taxon>
        <taxon>Actinomycetota</taxon>
        <taxon>Actinomycetes</taxon>
        <taxon>Streptosporangiales</taxon>
        <taxon>Streptosporangiaceae</taxon>
        <taxon>Nonomuraea</taxon>
    </lineage>
</organism>
<accession>A0A1G8BTC8</accession>